<organism evidence="1 2">
    <name type="scientific">Tagetes erecta</name>
    <name type="common">African marigold</name>
    <dbReference type="NCBI Taxonomy" id="13708"/>
    <lineage>
        <taxon>Eukaryota</taxon>
        <taxon>Viridiplantae</taxon>
        <taxon>Streptophyta</taxon>
        <taxon>Embryophyta</taxon>
        <taxon>Tracheophyta</taxon>
        <taxon>Spermatophyta</taxon>
        <taxon>Magnoliopsida</taxon>
        <taxon>eudicotyledons</taxon>
        <taxon>Gunneridae</taxon>
        <taxon>Pentapetalae</taxon>
        <taxon>asterids</taxon>
        <taxon>campanulids</taxon>
        <taxon>Asterales</taxon>
        <taxon>Asteraceae</taxon>
        <taxon>Asteroideae</taxon>
        <taxon>Heliantheae alliance</taxon>
        <taxon>Tageteae</taxon>
        <taxon>Tagetes</taxon>
    </lineage>
</organism>
<keyword evidence="2" id="KW-1185">Reference proteome</keyword>
<dbReference type="EMBL" id="JAUHHV010000008">
    <property type="protein sequence ID" value="KAK1415251.1"/>
    <property type="molecule type" value="Genomic_DNA"/>
</dbReference>
<dbReference type="AlphaFoldDB" id="A0AAD8K5E3"/>
<gene>
    <name evidence="1" type="ORF">QVD17_31027</name>
</gene>
<sequence>MIVLVSIDSPSIQNSELATILPTLLTKKTHLYLSLNRLHASRELGESSFVWNFEGKEEQFKEQVASNRTNNRINHSTK</sequence>
<evidence type="ECO:0000313" key="2">
    <source>
        <dbReference type="Proteomes" id="UP001229421"/>
    </source>
</evidence>
<evidence type="ECO:0000313" key="1">
    <source>
        <dbReference type="EMBL" id="KAK1415251.1"/>
    </source>
</evidence>
<proteinExistence type="predicted"/>
<name>A0AAD8K5E3_TARER</name>
<reference evidence="1" key="1">
    <citation type="journal article" date="2023" name="bioRxiv">
        <title>Improved chromosome-level genome assembly for marigold (Tagetes erecta).</title>
        <authorList>
            <person name="Jiang F."/>
            <person name="Yuan L."/>
            <person name="Wang S."/>
            <person name="Wang H."/>
            <person name="Xu D."/>
            <person name="Wang A."/>
            <person name="Fan W."/>
        </authorList>
    </citation>
    <scope>NUCLEOTIDE SEQUENCE</scope>
    <source>
        <strain evidence="1">WSJ</strain>
        <tissue evidence="1">Leaf</tissue>
    </source>
</reference>
<protein>
    <submittedName>
        <fullName evidence="1">Uncharacterized protein</fullName>
    </submittedName>
</protein>
<comment type="caution">
    <text evidence="1">The sequence shown here is derived from an EMBL/GenBank/DDBJ whole genome shotgun (WGS) entry which is preliminary data.</text>
</comment>
<accession>A0AAD8K5E3</accession>
<dbReference type="Proteomes" id="UP001229421">
    <property type="component" value="Unassembled WGS sequence"/>
</dbReference>